<organism evidence="9 10">
    <name type="scientific">Nonomuraea fuscirosea</name>
    <dbReference type="NCBI Taxonomy" id="1291556"/>
    <lineage>
        <taxon>Bacteria</taxon>
        <taxon>Bacillati</taxon>
        <taxon>Actinomycetota</taxon>
        <taxon>Actinomycetes</taxon>
        <taxon>Streptosporangiales</taxon>
        <taxon>Streptosporangiaceae</taxon>
        <taxon>Nonomuraea</taxon>
    </lineage>
</organism>
<keyword evidence="6" id="KW-0067">ATP-binding</keyword>
<dbReference type="AlphaFoldDB" id="A0A2T0M254"/>
<dbReference type="Pfam" id="PF00005">
    <property type="entry name" value="ABC_tran"/>
    <property type="match status" value="1"/>
</dbReference>
<name>A0A2T0M254_9ACTN</name>
<dbReference type="InterPro" id="IPR050388">
    <property type="entry name" value="ABC_Ni/Peptide_Import"/>
</dbReference>
<dbReference type="InterPro" id="IPR003439">
    <property type="entry name" value="ABC_transporter-like_ATP-bd"/>
</dbReference>
<feature type="domain" description="ABC transporter" evidence="8">
    <location>
        <begin position="25"/>
        <end position="269"/>
    </location>
</feature>
<evidence type="ECO:0000313" key="9">
    <source>
        <dbReference type="EMBL" id="PRX50802.1"/>
    </source>
</evidence>
<evidence type="ECO:0000256" key="1">
    <source>
        <dbReference type="ARBA" id="ARBA00004202"/>
    </source>
</evidence>
<keyword evidence="4" id="KW-1003">Cell membrane</keyword>
<protein>
    <submittedName>
        <fullName evidence="9">ABC-type dipeptide/oligopeptide/nickel transport system ATPase component</fullName>
    </submittedName>
</protein>
<keyword evidence="10" id="KW-1185">Reference proteome</keyword>
<dbReference type="SMART" id="SM00382">
    <property type="entry name" value="AAA"/>
    <property type="match status" value="1"/>
</dbReference>
<dbReference type="InterPro" id="IPR017871">
    <property type="entry name" value="ABC_transporter-like_CS"/>
</dbReference>
<evidence type="ECO:0000313" key="10">
    <source>
        <dbReference type="Proteomes" id="UP000238312"/>
    </source>
</evidence>
<evidence type="ECO:0000256" key="3">
    <source>
        <dbReference type="ARBA" id="ARBA00022448"/>
    </source>
</evidence>
<proteinExistence type="inferred from homology"/>
<dbReference type="PROSITE" id="PS00211">
    <property type="entry name" value="ABC_TRANSPORTER_1"/>
    <property type="match status" value="1"/>
</dbReference>
<dbReference type="InterPro" id="IPR003593">
    <property type="entry name" value="AAA+_ATPase"/>
</dbReference>
<dbReference type="Proteomes" id="UP000238312">
    <property type="component" value="Unassembled WGS sequence"/>
</dbReference>
<gene>
    <name evidence="9" type="ORF">B0I32_13632</name>
</gene>
<dbReference type="GO" id="GO:0015833">
    <property type="term" value="P:peptide transport"/>
    <property type="evidence" value="ECO:0007669"/>
    <property type="project" value="InterPro"/>
</dbReference>
<dbReference type="GO" id="GO:0016887">
    <property type="term" value="F:ATP hydrolysis activity"/>
    <property type="evidence" value="ECO:0007669"/>
    <property type="project" value="InterPro"/>
</dbReference>
<comment type="similarity">
    <text evidence="2">Belongs to the ABC transporter superfamily.</text>
</comment>
<evidence type="ECO:0000256" key="2">
    <source>
        <dbReference type="ARBA" id="ARBA00005417"/>
    </source>
</evidence>
<comment type="subcellular location">
    <subcellularLocation>
        <location evidence="1">Cell membrane</location>
        <topology evidence="1">Peripheral membrane protein</topology>
    </subcellularLocation>
</comment>
<evidence type="ECO:0000256" key="4">
    <source>
        <dbReference type="ARBA" id="ARBA00022475"/>
    </source>
</evidence>
<dbReference type="CDD" id="cd03257">
    <property type="entry name" value="ABC_NikE_OppD_transporters"/>
    <property type="match status" value="1"/>
</dbReference>
<evidence type="ECO:0000256" key="6">
    <source>
        <dbReference type="ARBA" id="ARBA00022840"/>
    </source>
</evidence>
<dbReference type="RefSeq" id="WP_245956669.1">
    <property type="nucleotide sequence ID" value="NZ_PVNG01000036.1"/>
</dbReference>
<comment type="caution">
    <text evidence="9">The sequence shown here is derived from an EMBL/GenBank/DDBJ whole genome shotgun (WGS) entry which is preliminary data.</text>
</comment>
<dbReference type="Pfam" id="PF08352">
    <property type="entry name" value="oligo_HPY"/>
    <property type="match status" value="1"/>
</dbReference>
<dbReference type="Gene3D" id="3.40.50.300">
    <property type="entry name" value="P-loop containing nucleotide triphosphate hydrolases"/>
    <property type="match status" value="1"/>
</dbReference>
<evidence type="ECO:0000256" key="5">
    <source>
        <dbReference type="ARBA" id="ARBA00022741"/>
    </source>
</evidence>
<evidence type="ECO:0000259" key="8">
    <source>
        <dbReference type="PROSITE" id="PS50893"/>
    </source>
</evidence>
<dbReference type="GO" id="GO:0005886">
    <property type="term" value="C:plasma membrane"/>
    <property type="evidence" value="ECO:0007669"/>
    <property type="project" value="UniProtKB-SubCell"/>
</dbReference>
<dbReference type="EMBL" id="PVNG01000036">
    <property type="protein sequence ID" value="PRX50802.1"/>
    <property type="molecule type" value="Genomic_DNA"/>
</dbReference>
<dbReference type="InterPro" id="IPR027417">
    <property type="entry name" value="P-loop_NTPase"/>
</dbReference>
<dbReference type="PANTHER" id="PTHR43297">
    <property type="entry name" value="OLIGOPEPTIDE TRANSPORT ATP-BINDING PROTEIN APPD"/>
    <property type="match status" value="1"/>
</dbReference>
<accession>A0A2T0M254</accession>
<keyword evidence="5" id="KW-0547">Nucleotide-binding</keyword>
<dbReference type="SUPFAM" id="SSF52540">
    <property type="entry name" value="P-loop containing nucleoside triphosphate hydrolases"/>
    <property type="match status" value="1"/>
</dbReference>
<dbReference type="GO" id="GO:0005524">
    <property type="term" value="F:ATP binding"/>
    <property type="evidence" value="ECO:0007669"/>
    <property type="project" value="UniProtKB-KW"/>
</dbReference>
<keyword evidence="3" id="KW-0813">Transport</keyword>
<dbReference type="InterPro" id="IPR013563">
    <property type="entry name" value="Oligopep_ABC_C"/>
</dbReference>
<dbReference type="PROSITE" id="PS50893">
    <property type="entry name" value="ABC_TRANSPORTER_2"/>
    <property type="match status" value="1"/>
</dbReference>
<sequence>MTGEKPMVPDRSPAPGIPAEPAALLDVDGLSVRRADGHELLRGVSFTLAPGERLGLIGESGSGKSLTALAVLGLLPAGLSAHGSVLLAGTQIVGARDRRLDRVRGRTVSAVFQEPLTALDPLMRIGRQLAGPIRRRRGLRGAALRAAVSTALDEVRLPERVAGAYPHEISGGQRQRAALAMALACEPDLLIADEPTTALDVTVQAEVLALLNGLVSGRSMALLLIGHDLAVVADVTDRLAVLERGSLVETGRAEDIVREPRHPYTRALVESAEAFEAEFDRLAP</sequence>
<evidence type="ECO:0000256" key="7">
    <source>
        <dbReference type="ARBA" id="ARBA00023136"/>
    </source>
</evidence>
<reference evidence="9 10" key="1">
    <citation type="submission" date="2018-03" db="EMBL/GenBank/DDBJ databases">
        <title>Genomic Encyclopedia of Type Strains, Phase III (KMG-III): the genomes of soil and plant-associated and newly described type strains.</title>
        <authorList>
            <person name="Whitman W."/>
        </authorList>
    </citation>
    <scope>NUCLEOTIDE SEQUENCE [LARGE SCALE GENOMIC DNA]</scope>
    <source>
        <strain evidence="9 10">CGMCC 4.7104</strain>
    </source>
</reference>
<keyword evidence="7" id="KW-0472">Membrane</keyword>
<dbReference type="PANTHER" id="PTHR43297:SF2">
    <property type="entry name" value="DIPEPTIDE TRANSPORT ATP-BINDING PROTEIN DPPD"/>
    <property type="match status" value="1"/>
</dbReference>